<dbReference type="InterPro" id="IPR035965">
    <property type="entry name" value="PAS-like_dom_sf"/>
</dbReference>
<evidence type="ECO:0000313" key="10">
    <source>
        <dbReference type="EMBL" id="RDH84809.1"/>
    </source>
</evidence>
<comment type="catalytic activity">
    <reaction evidence="4">
        <text>3',3'-c-di-GMP + H2O = 5'-phosphoguanylyl(3'-&gt;5')guanosine + H(+)</text>
        <dbReference type="Rhea" id="RHEA:24902"/>
        <dbReference type="ChEBI" id="CHEBI:15377"/>
        <dbReference type="ChEBI" id="CHEBI:15378"/>
        <dbReference type="ChEBI" id="CHEBI:58754"/>
        <dbReference type="ChEBI" id="CHEBI:58805"/>
        <dbReference type="EC" id="3.1.4.52"/>
    </reaction>
    <physiologicalReaction direction="left-to-right" evidence="4">
        <dbReference type="Rhea" id="RHEA:24903"/>
    </physiologicalReaction>
</comment>
<dbReference type="AlphaFoldDB" id="A0A370DIQ7"/>
<dbReference type="PROSITE" id="PS50112">
    <property type="entry name" value="PAS"/>
    <property type="match status" value="1"/>
</dbReference>
<dbReference type="FunFam" id="3.30.70.270:FF:000001">
    <property type="entry name" value="Diguanylate cyclase domain protein"/>
    <property type="match status" value="1"/>
</dbReference>
<comment type="cofactor">
    <cofactor evidence="1">
        <name>Mg(2+)</name>
        <dbReference type="ChEBI" id="CHEBI:18420"/>
    </cofactor>
</comment>
<dbReference type="CDD" id="cd01949">
    <property type="entry name" value="GGDEF"/>
    <property type="match status" value="1"/>
</dbReference>
<dbReference type="SUPFAM" id="SSF55785">
    <property type="entry name" value="PYP-like sensor domain (PAS domain)"/>
    <property type="match status" value="1"/>
</dbReference>
<proteinExistence type="predicted"/>
<dbReference type="SUPFAM" id="SSF141868">
    <property type="entry name" value="EAL domain-like"/>
    <property type="match status" value="1"/>
</dbReference>
<dbReference type="SUPFAM" id="SSF55073">
    <property type="entry name" value="Nucleotide cyclase"/>
    <property type="match status" value="1"/>
</dbReference>
<evidence type="ECO:0000259" key="7">
    <source>
        <dbReference type="PROSITE" id="PS50112"/>
    </source>
</evidence>
<dbReference type="InterPro" id="IPR011006">
    <property type="entry name" value="CheY-like_superfamily"/>
</dbReference>
<dbReference type="SMART" id="SM00448">
    <property type="entry name" value="REC"/>
    <property type="match status" value="1"/>
</dbReference>
<dbReference type="EC" id="3.1.4.52" evidence="2"/>
<evidence type="ECO:0000256" key="5">
    <source>
        <dbReference type="PROSITE-ProRule" id="PRU00169"/>
    </source>
</evidence>
<dbReference type="CDD" id="cd00130">
    <property type="entry name" value="PAS"/>
    <property type="match status" value="1"/>
</dbReference>
<dbReference type="GO" id="GO:0000160">
    <property type="term" value="P:phosphorelay signal transduction system"/>
    <property type="evidence" value="ECO:0007669"/>
    <property type="project" value="InterPro"/>
</dbReference>
<dbReference type="Pfam" id="PF00989">
    <property type="entry name" value="PAS"/>
    <property type="match status" value="1"/>
</dbReference>
<evidence type="ECO:0000256" key="1">
    <source>
        <dbReference type="ARBA" id="ARBA00001946"/>
    </source>
</evidence>
<dbReference type="SMART" id="SM00267">
    <property type="entry name" value="GGDEF"/>
    <property type="match status" value="1"/>
</dbReference>
<name>A0A370DIQ7_9GAMM</name>
<evidence type="ECO:0000256" key="3">
    <source>
        <dbReference type="ARBA" id="ARBA00022636"/>
    </source>
</evidence>
<dbReference type="Proteomes" id="UP000254266">
    <property type="component" value="Unassembled WGS sequence"/>
</dbReference>
<dbReference type="SUPFAM" id="SSF52172">
    <property type="entry name" value="CheY-like"/>
    <property type="match status" value="1"/>
</dbReference>
<dbReference type="FunFam" id="3.20.20.450:FF:000001">
    <property type="entry name" value="Cyclic di-GMP phosphodiesterase yahA"/>
    <property type="match status" value="1"/>
</dbReference>
<dbReference type="Pfam" id="PF00990">
    <property type="entry name" value="GGDEF"/>
    <property type="match status" value="1"/>
</dbReference>
<reference evidence="10 11" key="1">
    <citation type="journal article" date="2018" name="ISME J.">
        <title>Endosymbiont genomes yield clues of tubeworm success.</title>
        <authorList>
            <person name="Li Y."/>
            <person name="Liles M.R."/>
            <person name="Halanych K.M."/>
        </authorList>
    </citation>
    <scope>NUCLEOTIDE SEQUENCE [LARGE SCALE GENOMIC DNA]</scope>
    <source>
        <strain evidence="10">A1464</strain>
    </source>
</reference>
<dbReference type="EMBL" id="QFXC01000007">
    <property type="protein sequence ID" value="RDH84809.1"/>
    <property type="molecule type" value="Genomic_DNA"/>
</dbReference>
<protein>
    <recommendedName>
        <fullName evidence="2">cyclic-guanylate-specific phosphodiesterase</fullName>
        <ecNumber evidence="2">3.1.4.52</ecNumber>
    </recommendedName>
</protein>
<dbReference type="PROSITE" id="PS50887">
    <property type="entry name" value="GGDEF"/>
    <property type="match status" value="1"/>
</dbReference>
<dbReference type="InterPro" id="IPR013767">
    <property type="entry name" value="PAS_fold"/>
</dbReference>
<dbReference type="GO" id="GO:0006355">
    <property type="term" value="P:regulation of DNA-templated transcription"/>
    <property type="evidence" value="ECO:0007669"/>
    <property type="project" value="InterPro"/>
</dbReference>
<dbReference type="InterPro" id="IPR001789">
    <property type="entry name" value="Sig_transdc_resp-reg_receiver"/>
</dbReference>
<dbReference type="Pfam" id="PF00072">
    <property type="entry name" value="Response_reg"/>
    <property type="match status" value="1"/>
</dbReference>
<evidence type="ECO:0000256" key="2">
    <source>
        <dbReference type="ARBA" id="ARBA00012282"/>
    </source>
</evidence>
<gene>
    <name evidence="10" type="ORF">DIZ80_04920</name>
</gene>
<feature type="domain" description="EAL" evidence="8">
    <location>
        <begin position="472"/>
        <end position="726"/>
    </location>
</feature>
<dbReference type="SMART" id="SM00052">
    <property type="entry name" value="EAL"/>
    <property type="match status" value="1"/>
</dbReference>
<dbReference type="CDD" id="cd00156">
    <property type="entry name" value="REC"/>
    <property type="match status" value="1"/>
</dbReference>
<keyword evidence="5" id="KW-0597">Phosphoprotein</keyword>
<feature type="modified residue" description="4-aspartylphosphate" evidence="5">
    <location>
        <position position="75"/>
    </location>
</feature>
<keyword evidence="3" id="KW-0973">c-di-GMP</keyword>
<dbReference type="Gene3D" id="3.40.50.2300">
    <property type="match status" value="1"/>
</dbReference>
<evidence type="ECO:0000313" key="11">
    <source>
        <dbReference type="Proteomes" id="UP000254266"/>
    </source>
</evidence>
<organism evidence="10 11">
    <name type="scientific">endosymbiont of Galathealinum brachiosum</name>
    <dbReference type="NCBI Taxonomy" id="2200906"/>
    <lineage>
        <taxon>Bacteria</taxon>
        <taxon>Pseudomonadati</taxon>
        <taxon>Pseudomonadota</taxon>
        <taxon>Gammaproteobacteria</taxon>
        <taxon>sulfur-oxidizing symbionts</taxon>
    </lineage>
</organism>
<feature type="domain" description="GGDEF" evidence="9">
    <location>
        <begin position="330"/>
        <end position="463"/>
    </location>
</feature>
<dbReference type="InterPro" id="IPR000160">
    <property type="entry name" value="GGDEF_dom"/>
</dbReference>
<feature type="domain" description="PAS" evidence="7">
    <location>
        <begin position="159"/>
        <end position="216"/>
    </location>
</feature>
<dbReference type="NCBIfam" id="TIGR00254">
    <property type="entry name" value="GGDEF"/>
    <property type="match status" value="1"/>
</dbReference>
<dbReference type="Gene3D" id="3.30.450.20">
    <property type="entry name" value="PAS domain"/>
    <property type="match status" value="1"/>
</dbReference>
<dbReference type="InterPro" id="IPR043128">
    <property type="entry name" value="Rev_trsase/Diguanyl_cyclase"/>
</dbReference>
<dbReference type="PROSITE" id="PS50883">
    <property type="entry name" value="EAL"/>
    <property type="match status" value="1"/>
</dbReference>
<dbReference type="GO" id="GO:0071732">
    <property type="term" value="P:cellular response to nitric oxide"/>
    <property type="evidence" value="ECO:0007669"/>
    <property type="project" value="UniProtKB-ARBA"/>
</dbReference>
<evidence type="ECO:0000256" key="4">
    <source>
        <dbReference type="ARBA" id="ARBA00051114"/>
    </source>
</evidence>
<sequence length="734" mass="84044">MPEKTNDQIDTELNSASKKHTDIAEKILIVDDEKLHQYSLMELMKQNGYDVECVSSGDAAIDRIQLNNIGIVLLDLNMDGINGEDVMRFISENNINTTIIVVSGETSFEAAENALKHGAYDYIRKPYSIDNLLNSVNNATKKRQLESDNHKMHIQLRESEKLHRYIVNKSPDIVYILDGEGRFTFINKRIETLLGYKVREVIGKHYTELVHDDDKEKAKFKFNERRTGKRASINIELKLKCKNNDQPRNFDNRILPIEINSVGVYNSHDADPGKKFIGTYGIARDITDRIEAEEIIRFQAYHDMLTRLPNRTLLNDRLSQALTHARRNKSNLSVMFLDLDRFKMINDTLGHIVGDHLLQAVAMRLRHCLREGDTLARLGGDEFTLLLPEVQSKNDAELVARKIIKSLTMPFKIDNHELFVSTSIGISHFPEDGDSIESLIKHADIAMYSVKGSGKNGYQFYDNKMINAYSTHLSLENDLRRALEDEQFEIYYQPQINIETREVFAMEALIRWNHPERGLISPGEFIELAEETRLIKQIGHWMLHNACAELKHWRNLGLGNIRIAINVSAIQLEQNDFVDFVLSILHKNEIPGENLEIEITENTLMHDTDDGILKLRELSSHGIKIAIDDFGTGYSSLNYLKRLPIDTLKIDQSFIRDMSNSDEDSSIIKAIIAMAKGLKLNIISEGVETEAQSEQLREWRCKNMQGFLFGRPMPCIEALDMLKNNALKKIHVVK</sequence>
<evidence type="ECO:0000259" key="6">
    <source>
        <dbReference type="PROSITE" id="PS50110"/>
    </source>
</evidence>
<dbReference type="SMART" id="SM00091">
    <property type="entry name" value="PAS"/>
    <property type="match status" value="1"/>
</dbReference>
<dbReference type="InterPro" id="IPR000014">
    <property type="entry name" value="PAS"/>
</dbReference>
<dbReference type="InterPro" id="IPR029787">
    <property type="entry name" value="Nucleotide_cyclase"/>
</dbReference>
<dbReference type="GO" id="GO:0071111">
    <property type="term" value="F:cyclic-guanylate-specific phosphodiesterase activity"/>
    <property type="evidence" value="ECO:0007669"/>
    <property type="project" value="UniProtKB-EC"/>
</dbReference>
<dbReference type="PROSITE" id="PS50110">
    <property type="entry name" value="RESPONSE_REGULATORY"/>
    <property type="match status" value="1"/>
</dbReference>
<dbReference type="PANTHER" id="PTHR44757:SF2">
    <property type="entry name" value="BIOFILM ARCHITECTURE MAINTENANCE PROTEIN MBAA"/>
    <property type="match status" value="1"/>
</dbReference>
<evidence type="ECO:0000259" key="8">
    <source>
        <dbReference type="PROSITE" id="PS50883"/>
    </source>
</evidence>
<dbReference type="Pfam" id="PF00563">
    <property type="entry name" value="EAL"/>
    <property type="match status" value="1"/>
</dbReference>
<dbReference type="NCBIfam" id="TIGR00229">
    <property type="entry name" value="sensory_box"/>
    <property type="match status" value="1"/>
</dbReference>
<evidence type="ECO:0000259" key="9">
    <source>
        <dbReference type="PROSITE" id="PS50887"/>
    </source>
</evidence>
<dbReference type="Gene3D" id="3.20.20.450">
    <property type="entry name" value="EAL domain"/>
    <property type="match status" value="1"/>
</dbReference>
<accession>A0A370DIQ7</accession>
<dbReference type="CDD" id="cd01948">
    <property type="entry name" value="EAL"/>
    <property type="match status" value="1"/>
</dbReference>
<keyword evidence="11" id="KW-1185">Reference proteome</keyword>
<dbReference type="InterPro" id="IPR035919">
    <property type="entry name" value="EAL_sf"/>
</dbReference>
<dbReference type="InterPro" id="IPR052155">
    <property type="entry name" value="Biofilm_reg_signaling"/>
</dbReference>
<feature type="domain" description="Response regulatory" evidence="6">
    <location>
        <begin position="26"/>
        <end position="140"/>
    </location>
</feature>
<dbReference type="PANTHER" id="PTHR44757">
    <property type="entry name" value="DIGUANYLATE CYCLASE DGCP"/>
    <property type="match status" value="1"/>
</dbReference>
<dbReference type="InterPro" id="IPR001633">
    <property type="entry name" value="EAL_dom"/>
</dbReference>
<comment type="caution">
    <text evidence="10">The sequence shown here is derived from an EMBL/GenBank/DDBJ whole genome shotgun (WGS) entry which is preliminary data.</text>
</comment>
<dbReference type="Gene3D" id="3.30.70.270">
    <property type="match status" value="1"/>
</dbReference>